<dbReference type="Gene3D" id="3.90.170.10">
    <property type="entry name" value="Adenylosuccinate Synthetase, subunit A, domain 3"/>
    <property type="match status" value="1"/>
</dbReference>
<comment type="similarity">
    <text evidence="8">Belongs to the adenylosuccinate synthetase family.</text>
</comment>
<comment type="subunit">
    <text evidence="1 8">Homodimer.</text>
</comment>
<comment type="pathway">
    <text evidence="8">Purine metabolism; AMP biosynthesis via de novo pathway; AMP from IMP: step 1/2.</text>
</comment>
<organism evidence="9 10">
    <name type="scientific">Candidatus Avichristensenella intestinipullorum</name>
    <dbReference type="NCBI Taxonomy" id="2840693"/>
    <lineage>
        <taxon>Bacteria</taxon>
        <taxon>Bacillati</taxon>
        <taxon>Bacillota</taxon>
        <taxon>Clostridia</taxon>
        <taxon>Candidatus Avichristensenella</taxon>
    </lineage>
</organism>
<evidence type="ECO:0000256" key="8">
    <source>
        <dbReference type="HAMAP-Rule" id="MF_00011"/>
    </source>
</evidence>
<feature type="active site" description="Proton acceptor" evidence="8">
    <location>
        <position position="13"/>
    </location>
</feature>
<protein>
    <recommendedName>
        <fullName evidence="8">Adenylosuccinate synthetase</fullName>
        <shortName evidence="8">AMPSase</shortName>
        <shortName evidence="8">AdSS</shortName>
        <ecNumber evidence="8">6.3.4.4</ecNumber>
    </recommendedName>
    <alternativeName>
        <fullName evidence="8">IMP--aspartate ligase</fullName>
    </alternativeName>
</protein>
<feature type="binding site" description="in other chain" evidence="8">
    <location>
        <begin position="13"/>
        <end position="16"/>
    </location>
    <ligand>
        <name>IMP</name>
        <dbReference type="ChEBI" id="CHEBI:58053"/>
        <note>ligand shared between dimeric partners</note>
    </ligand>
</feature>
<feature type="binding site" evidence="8">
    <location>
        <begin position="300"/>
        <end position="306"/>
    </location>
    <ligand>
        <name>substrate</name>
    </ligand>
</feature>
<feature type="binding site" evidence="8">
    <location>
        <begin position="12"/>
        <end position="18"/>
    </location>
    <ligand>
        <name>GTP</name>
        <dbReference type="ChEBI" id="CHEBI:37565"/>
    </ligand>
</feature>
<comment type="caution">
    <text evidence="8">Lacks conserved residue(s) required for the propagation of feature annotation.</text>
</comment>
<evidence type="ECO:0000256" key="4">
    <source>
        <dbReference type="ARBA" id="ARBA00022741"/>
    </source>
</evidence>
<dbReference type="SMART" id="SM00788">
    <property type="entry name" value="Adenylsucc_synt"/>
    <property type="match status" value="1"/>
</dbReference>
<feature type="binding site" description="in other chain" evidence="8">
    <location>
        <position position="304"/>
    </location>
    <ligand>
        <name>IMP</name>
        <dbReference type="ChEBI" id="CHEBI:58053"/>
        <note>ligand shared between dimeric partners</note>
    </ligand>
</feature>
<dbReference type="EC" id="6.3.4.4" evidence="8"/>
<dbReference type="SUPFAM" id="SSF52540">
    <property type="entry name" value="P-loop containing nucleoside triphosphate hydrolases"/>
    <property type="match status" value="1"/>
</dbReference>
<reference evidence="9" key="1">
    <citation type="submission" date="2020-10" db="EMBL/GenBank/DDBJ databases">
        <authorList>
            <person name="Gilroy R."/>
        </authorList>
    </citation>
    <scope>NUCLEOTIDE SEQUENCE</scope>
    <source>
        <strain evidence="9">ChiHile30-977</strain>
    </source>
</reference>
<keyword evidence="7 8" id="KW-0342">GTP-binding</keyword>
<comment type="subcellular location">
    <subcellularLocation>
        <location evidence="8">Cytoplasm</location>
    </subcellularLocation>
</comment>
<dbReference type="PANTHER" id="PTHR11846">
    <property type="entry name" value="ADENYLOSUCCINATE SYNTHETASE"/>
    <property type="match status" value="1"/>
</dbReference>
<keyword evidence="2 8" id="KW-0436">Ligase</keyword>
<feature type="binding site" evidence="8">
    <location>
        <position position="306"/>
    </location>
    <ligand>
        <name>GTP</name>
        <dbReference type="ChEBI" id="CHEBI:37565"/>
    </ligand>
</feature>
<evidence type="ECO:0000256" key="5">
    <source>
        <dbReference type="ARBA" id="ARBA00022755"/>
    </source>
</evidence>
<feature type="binding site" description="in other chain" evidence="8">
    <location>
        <begin position="38"/>
        <end position="41"/>
    </location>
    <ligand>
        <name>IMP</name>
        <dbReference type="ChEBI" id="CHEBI:58053"/>
        <note>ligand shared between dimeric partners</note>
    </ligand>
</feature>
<comment type="cofactor">
    <cofactor evidence="8">
        <name>Mg(2+)</name>
        <dbReference type="ChEBI" id="CHEBI:18420"/>
    </cofactor>
    <text evidence="8">Binds 1 Mg(2+) ion per subunit.</text>
</comment>
<dbReference type="InterPro" id="IPR027417">
    <property type="entry name" value="P-loop_NTPase"/>
</dbReference>
<evidence type="ECO:0000313" key="10">
    <source>
        <dbReference type="Proteomes" id="UP000886819"/>
    </source>
</evidence>
<feature type="binding site" evidence="8">
    <location>
        <position position="13"/>
    </location>
    <ligand>
        <name>Mg(2+)</name>
        <dbReference type="ChEBI" id="CHEBI:18420"/>
    </ligand>
</feature>
<dbReference type="InterPro" id="IPR042111">
    <property type="entry name" value="Adenylosuccinate_synth_dom3"/>
</dbReference>
<dbReference type="InterPro" id="IPR001114">
    <property type="entry name" value="Adenylosuccinate_synthetase"/>
</dbReference>
<evidence type="ECO:0000256" key="6">
    <source>
        <dbReference type="ARBA" id="ARBA00022842"/>
    </source>
</evidence>
<dbReference type="GO" id="GO:0044208">
    <property type="term" value="P:'de novo' AMP biosynthetic process"/>
    <property type="evidence" value="ECO:0007669"/>
    <property type="project" value="UniProtKB-UniRule"/>
</dbReference>
<comment type="function">
    <text evidence="8">Plays an important role in the de novo pathway of purine nucleotide biosynthesis. Catalyzes the first committed step in the biosynthesis of AMP from IMP.</text>
</comment>
<dbReference type="GO" id="GO:0004019">
    <property type="term" value="F:adenylosuccinate synthase activity"/>
    <property type="evidence" value="ECO:0007669"/>
    <property type="project" value="UniProtKB-UniRule"/>
</dbReference>
<dbReference type="GO" id="GO:0005525">
    <property type="term" value="F:GTP binding"/>
    <property type="evidence" value="ECO:0007669"/>
    <property type="project" value="UniProtKB-UniRule"/>
</dbReference>
<dbReference type="InterPro" id="IPR042109">
    <property type="entry name" value="Adenylosuccinate_synth_dom1"/>
</dbReference>
<gene>
    <name evidence="8" type="primary">purA</name>
    <name evidence="9" type="ORF">IAA66_09955</name>
</gene>
<keyword evidence="3 8" id="KW-0479">Metal-binding</keyword>
<dbReference type="GO" id="GO:0005737">
    <property type="term" value="C:cytoplasm"/>
    <property type="evidence" value="ECO:0007669"/>
    <property type="project" value="UniProtKB-SubCell"/>
</dbReference>
<dbReference type="EMBL" id="DVFI01000137">
    <property type="protein sequence ID" value="HIQ63882.1"/>
    <property type="molecule type" value="Genomic_DNA"/>
</dbReference>
<dbReference type="AlphaFoldDB" id="A0A9D0YXQ5"/>
<dbReference type="HAMAP" id="MF_00011">
    <property type="entry name" value="Adenylosucc_synth"/>
    <property type="match status" value="1"/>
</dbReference>
<dbReference type="PANTHER" id="PTHR11846:SF0">
    <property type="entry name" value="ADENYLOSUCCINATE SYNTHETASE"/>
    <property type="match status" value="1"/>
</dbReference>
<keyword evidence="6 8" id="KW-0460">Magnesium</keyword>
<dbReference type="NCBIfam" id="NF002223">
    <property type="entry name" value="PRK01117.1"/>
    <property type="match status" value="1"/>
</dbReference>
<dbReference type="InterPro" id="IPR042110">
    <property type="entry name" value="Adenylosuccinate_synth_dom2"/>
</dbReference>
<evidence type="ECO:0000256" key="2">
    <source>
        <dbReference type="ARBA" id="ARBA00022598"/>
    </source>
</evidence>
<dbReference type="NCBIfam" id="TIGR00184">
    <property type="entry name" value="purA"/>
    <property type="match status" value="1"/>
</dbReference>
<feature type="binding site" evidence="8">
    <location>
        <begin position="40"/>
        <end position="42"/>
    </location>
    <ligand>
        <name>GTP</name>
        <dbReference type="ChEBI" id="CHEBI:37565"/>
    </ligand>
</feature>
<proteinExistence type="inferred from homology"/>
<feature type="binding site" description="in other chain" evidence="8">
    <location>
        <position position="130"/>
    </location>
    <ligand>
        <name>IMP</name>
        <dbReference type="ChEBI" id="CHEBI:58053"/>
        <note>ligand shared between dimeric partners</note>
    </ligand>
</feature>
<dbReference type="GO" id="GO:0046040">
    <property type="term" value="P:IMP metabolic process"/>
    <property type="evidence" value="ECO:0007669"/>
    <property type="project" value="TreeGrafter"/>
</dbReference>
<evidence type="ECO:0000313" key="9">
    <source>
        <dbReference type="EMBL" id="HIQ63882.1"/>
    </source>
</evidence>
<accession>A0A9D0YXQ5</accession>
<sequence>MANCAIVGVNWGDEGKGRMVDYLAEKYDVVVRYQGGNNAGHTIVNALGEFKLNLIPSGIFRPQTLNLLGPGTVVDLAHLCGEMDALRARGVSVGPEHFKISDRAVVVLPIHPNEDKLEEKRLGKAHFGSTLRGIAPAYADRAYKKALRMGDLLDEGALERQLQRLVAWKNEVYMPGYGCPPYSYEELLAWVRRYAQTLRPYICNAATILSEATAQGRQILFEAQLGALRDLDYGIYPYTSSSSPLAAFAPVGCGLPSVKVDRVVGVVKAYSTCVGEGPFVGELLDETGVRLREAGREYGAATGRPRRVAWLDLVASRYGVMLQGATELALTKLDVLSGFADIPVCVGYRLDGRVTGDFPYTPALDRCEPVYETMPGWQCDISGIRRYEELPWQTRAYVERIEKALDCPIPFVSVGPERESLMERS</sequence>
<feature type="binding site" evidence="8">
    <location>
        <position position="144"/>
    </location>
    <ligand>
        <name>IMP</name>
        <dbReference type="ChEBI" id="CHEBI:58053"/>
        <note>ligand shared between dimeric partners</note>
    </ligand>
</feature>
<evidence type="ECO:0000256" key="3">
    <source>
        <dbReference type="ARBA" id="ARBA00022723"/>
    </source>
</evidence>
<dbReference type="Pfam" id="PF00709">
    <property type="entry name" value="Adenylsucc_synt"/>
    <property type="match status" value="1"/>
</dbReference>
<evidence type="ECO:0000256" key="1">
    <source>
        <dbReference type="ARBA" id="ARBA00011738"/>
    </source>
</evidence>
<evidence type="ECO:0000256" key="7">
    <source>
        <dbReference type="ARBA" id="ARBA00023134"/>
    </source>
</evidence>
<keyword evidence="4 8" id="KW-0547">Nucleotide-binding</keyword>
<keyword evidence="8" id="KW-0963">Cytoplasm</keyword>
<feature type="binding site" evidence="8">
    <location>
        <position position="40"/>
    </location>
    <ligand>
        <name>Mg(2+)</name>
        <dbReference type="ChEBI" id="CHEBI:18420"/>
    </ligand>
</feature>
<keyword evidence="5 8" id="KW-0658">Purine biosynthesis</keyword>
<feature type="binding site" evidence="8">
    <location>
        <begin position="332"/>
        <end position="334"/>
    </location>
    <ligand>
        <name>GTP</name>
        <dbReference type="ChEBI" id="CHEBI:37565"/>
    </ligand>
</feature>
<comment type="caution">
    <text evidence="9">The sequence shown here is derived from an EMBL/GenBank/DDBJ whole genome shotgun (WGS) entry which is preliminary data.</text>
</comment>
<comment type="catalytic activity">
    <reaction evidence="8">
        <text>IMP + L-aspartate + GTP = N(6)-(1,2-dicarboxyethyl)-AMP + GDP + phosphate + 2 H(+)</text>
        <dbReference type="Rhea" id="RHEA:15753"/>
        <dbReference type="ChEBI" id="CHEBI:15378"/>
        <dbReference type="ChEBI" id="CHEBI:29991"/>
        <dbReference type="ChEBI" id="CHEBI:37565"/>
        <dbReference type="ChEBI" id="CHEBI:43474"/>
        <dbReference type="ChEBI" id="CHEBI:57567"/>
        <dbReference type="ChEBI" id="CHEBI:58053"/>
        <dbReference type="ChEBI" id="CHEBI:58189"/>
        <dbReference type="EC" id="6.3.4.4"/>
    </reaction>
</comment>
<dbReference type="Gene3D" id="3.40.440.10">
    <property type="entry name" value="Adenylosuccinate Synthetase, subunit A, domain 1"/>
    <property type="match status" value="1"/>
</dbReference>
<dbReference type="Proteomes" id="UP000886819">
    <property type="component" value="Unassembled WGS sequence"/>
</dbReference>
<dbReference type="CDD" id="cd03108">
    <property type="entry name" value="AdSS"/>
    <property type="match status" value="1"/>
</dbReference>
<dbReference type="Gene3D" id="1.10.300.10">
    <property type="entry name" value="Adenylosuccinate Synthetase, subunit A, domain 2"/>
    <property type="match status" value="1"/>
</dbReference>
<feature type="active site" description="Proton donor" evidence="8">
    <location>
        <position position="41"/>
    </location>
</feature>
<dbReference type="GO" id="GO:0000287">
    <property type="term" value="F:magnesium ion binding"/>
    <property type="evidence" value="ECO:0007669"/>
    <property type="project" value="UniProtKB-UniRule"/>
</dbReference>
<feature type="binding site" evidence="8">
    <location>
        <begin position="413"/>
        <end position="415"/>
    </location>
    <ligand>
        <name>GTP</name>
        <dbReference type="ChEBI" id="CHEBI:37565"/>
    </ligand>
</feature>
<dbReference type="FunFam" id="3.90.170.10:FF:000001">
    <property type="entry name" value="Adenylosuccinate synthetase"/>
    <property type="match status" value="1"/>
</dbReference>
<reference evidence="9" key="2">
    <citation type="journal article" date="2021" name="PeerJ">
        <title>Extensive microbial diversity within the chicken gut microbiome revealed by metagenomics and culture.</title>
        <authorList>
            <person name="Gilroy R."/>
            <person name="Ravi A."/>
            <person name="Getino M."/>
            <person name="Pursley I."/>
            <person name="Horton D.L."/>
            <person name="Alikhan N.F."/>
            <person name="Baker D."/>
            <person name="Gharbi K."/>
            <person name="Hall N."/>
            <person name="Watson M."/>
            <person name="Adriaenssens E.M."/>
            <person name="Foster-Nyarko E."/>
            <person name="Jarju S."/>
            <person name="Secka A."/>
            <person name="Antonio M."/>
            <person name="Oren A."/>
            <person name="Chaudhuri R.R."/>
            <person name="La Ragione R."/>
            <person name="Hildebrand F."/>
            <person name="Pallen M.J."/>
        </authorList>
    </citation>
    <scope>NUCLEOTIDE SEQUENCE</scope>
    <source>
        <strain evidence="9">ChiHile30-977</strain>
    </source>
</reference>
<name>A0A9D0YXQ5_9FIRM</name>